<name>A0A182RMA6_ANOFN</name>
<dbReference type="VEuPathDB" id="VectorBase:AFUN007378"/>
<accession>A0A182RMA6</accession>
<proteinExistence type="predicted"/>
<dbReference type="AlphaFoldDB" id="A0A182RMA6"/>
<organism evidence="1">
    <name type="scientific">Anopheles funestus</name>
    <name type="common">African malaria mosquito</name>
    <dbReference type="NCBI Taxonomy" id="62324"/>
    <lineage>
        <taxon>Eukaryota</taxon>
        <taxon>Metazoa</taxon>
        <taxon>Ecdysozoa</taxon>
        <taxon>Arthropoda</taxon>
        <taxon>Hexapoda</taxon>
        <taxon>Insecta</taxon>
        <taxon>Pterygota</taxon>
        <taxon>Neoptera</taxon>
        <taxon>Endopterygota</taxon>
        <taxon>Diptera</taxon>
        <taxon>Nematocera</taxon>
        <taxon>Culicoidea</taxon>
        <taxon>Culicidae</taxon>
        <taxon>Anophelinae</taxon>
        <taxon>Anopheles</taxon>
    </lineage>
</organism>
<protein>
    <submittedName>
        <fullName evidence="1">Uncharacterized protein</fullName>
    </submittedName>
</protein>
<reference evidence="1" key="1">
    <citation type="submission" date="2020-05" db="UniProtKB">
        <authorList>
            <consortium name="EnsemblMetazoa"/>
        </authorList>
    </citation>
    <scope>IDENTIFICATION</scope>
    <source>
        <strain evidence="1">FUMOZ</strain>
    </source>
</reference>
<sequence length="72" mass="8377">MIKTQLTARVFISMRKSRIKLKQCWVNHICLNWTLDVCCEALFLIQIRCLSYVNSIYPVNIAKVVTATFLNV</sequence>
<dbReference type="EnsemblMetazoa" id="AFUN007378-RA">
    <property type="protein sequence ID" value="AFUN007378-PA"/>
    <property type="gene ID" value="AFUN007378"/>
</dbReference>
<evidence type="ECO:0000313" key="1">
    <source>
        <dbReference type="EnsemblMetazoa" id="AFUN007378-PA"/>
    </source>
</evidence>